<sequence>MTTTPVTLDLLATLRTATASSGRELSRAAEFTLQMTSMTGVTTLRDLAFPQALHAHTAGPVFLS</sequence>
<dbReference type="Proteomes" id="UP000593880">
    <property type="component" value="Chromosome"/>
</dbReference>
<proteinExistence type="predicted"/>
<gene>
    <name evidence="1" type="ORF">XH86_08800</name>
</gene>
<reference evidence="1 2" key="1">
    <citation type="submission" date="2018-06" db="EMBL/GenBank/DDBJ databases">
        <title>Comparative genomics of rhizobia nodulating Arachis hypogaea in China.</title>
        <authorList>
            <person name="Li Y."/>
        </authorList>
    </citation>
    <scope>NUCLEOTIDE SEQUENCE [LARGE SCALE GENOMIC DNA]</scope>
    <source>
        <strain evidence="1 2">CCBAU 51658</strain>
    </source>
</reference>
<evidence type="ECO:0000313" key="2">
    <source>
        <dbReference type="Proteomes" id="UP000593880"/>
    </source>
</evidence>
<evidence type="ECO:0000313" key="1">
    <source>
        <dbReference type="EMBL" id="QOZ58821.1"/>
    </source>
</evidence>
<protein>
    <submittedName>
        <fullName evidence="1">Uncharacterized protein</fullName>
    </submittedName>
</protein>
<keyword evidence="2" id="KW-1185">Reference proteome</keyword>
<dbReference type="EMBL" id="CP030057">
    <property type="protein sequence ID" value="QOZ58821.1"/>
    <property type="molecule type" value="Genomic_DNA"/>
</dbReference>
<organism evidence="1 2">
    <name type="scientific">Bradyrhizobium guangdongense</name>
    <dbReference type="NCBI Taxonomy" id="1325090"/>
    <lineage>
        <taxon>Bacteria</taxon>
        <taxon>Pseudomonadati</taxon>
        <taxon>Pseudomonadota</taxon>
        <taxon>Alphaproteobacteria</taxon>
        <taxon>Hyphomicrobiales</taxon>
        <taxon>Nitrobacteraceae</taxon>
        <taxon>Bradyrhizobium</taxon>
    </lineage>
</organism>
<name>A0ABX6UCV5_9BRAD</name>
<accession>A0ABX6UCV5</accession>